<dbReference type="Proteomes" id="UP001164539">
    <property type="component" value="Chromosome 8"/>
</dbReference>
<accession>A0ACC1XQX1</accession>
<sequence>MEKRNKKTRKRSYHGIPKYLIESYDSLNKEEKKIYLNIACFSKNEDTDHVIKFFGAKGYNAKIGLSSLVDKGLIVESDNKITMHDFVREMGRQIYQQESINFPRKCRRLWHYEDIERVSKYNNKVHVEKILVITNFLLEIPSAIFDQLSSVHKPQYAIGSMSLSFLAMLLCIVELVYKCRKERLTWQWRSMLPWLYYPSPNCKPFRSFKDILGLVCVILQGIFTTITFSFLRRHVDSPIKISFWPIMF</sequence>
<keyword evidence="2" id="KW-1185">Reference proteome</keyword>
<dbReference type="EMBL" id="CM051401">
    <property type="protein sequence ID" value="KAJ4713119.1"/>
    <property type="molecule type" value="Genomic_DNA"/>
</dbReference>
<evidence type="ECO:0000313" key="2">
    <source>
        <dbReference type="Proteomes" id="UP001164539"/>
    </source>
</evidence>
<comment type="caution">
    <text evidence="1">The sequence shown here is derived from an EMBL/GenBank/DDBJ whole genome shotgun (WGS) entry which is preliminary data.</text>
</comment>
<evidence type="ECO:0000313" key="1">
    <source>
        <dbReference type="EMBL" id="KAJ4713119.1"/>
    </source>
</evidence>
<proteinExistence type="predicted"/>
<organism evidence="1 2">
    <name type="scientific">Melia azedarach</name>
    <name type="common">Chinaberry tree</name>
    <dbReference type="NCBI Taxonomy" id="155640"/>
    <lineage>
        <taxon>Eukaryota</taxon>
        <taxon>Viridiplantae</taxon>
        <taxon>Streptophyta</taxon>
        <taxon>Embryophyta</taxon>
        <taxon>Tracheophyta</taxon>
        <taxon>Spermatophyta</taxon>
        <taxon>Magnoliopsida</taxon>
        <taxon>eudicotyledons</taxon>
        <taxon>Gunneridae</taxon>
        <taxon>Pentapetalae</taxon>
        <taxon>rosids</taxon>
        <taxon>malvids</taxon>
        <taxon>Sapindales</taxon>
        <taxon>Meliaceae</taxon>
        <taxon>Melia</taxon>
    </lineage>
</organism>
<protein>
    <submittedName>
        <fullName evidence="1">Disease resistance protein</fullName>
    </submittedName>
</protein>
<gene>
    <name evidence="1" type="ORF">OWV82_015259</name>
</gene>
<name>A0ACC1XQX1_MELAZ</name>
<reference evidence="1 2" key="1">
    <citation type="journal article" date="2023" name="Science">
        <title>Complex scaffold remodeling in plant triterpene biosynthesis.</title>
        <authorList>
            <person name="De La Pena R."/>
            <person name="Hodgson H."/>
            <person name="Liu J.C."/>
            <person name="Stephenson M.J."/>
            <person name="Martin A.C."/>
            <person name="Owen C."/>
            <person name="Harkess A."/>
            <person name="Leebens-Mack J."/>
            <person name="Jimenez L.E."/>
            <person name="Osbourn A."/>
            <person name="Sattely E.S."/>
        </authorList>
    </citation>
    <scope>NUCLEOTIDE SEQUENCE [LARGE SCALE GENOMIC DNA]</scope>
    <source>
        <strain evidence="2">cv. JPN11</strain>
        <tissue evidence="1">Leaf</tissue>
    </source>
</reference>